<proteinExistence type="predicted"/>
<reference evidence="2 3" key="1">
    <citation type="journal article" date="2021" name="J. Hered.">
        <title>A chromosome-level genome assembly of the parasitoid wasp, Cotesia glomerata (Hymenoptera: Braconidae).</title>
        <authorList>
            <person name="Pinto B.J."/>
            <person name="Weis J.J."/>
            <person name="Gamble T."/>
            <person name="Ode P.J."/>
            <person name="Paul R."/>
            <person name="Zaspel J.M."/>
        </authorList>
    </citation>
    <scope>NUCLEOTIDE SEQUENCE [LARGE SCALE GENOMIC DNA]</scope>
    <source>
        <strain evidence="2">CgM1</strain>
    </source>
</reference>
<keyword evidence="3" id="KW-1185">Reference proteome</keyword>
<gene>
    <name evidence="2" type="ORF">KQX54_010039</name>
</gene>
<evidence type="ECO:0000256" key="1">
    <source>
        <dbReference type="SAM" id="MobiDB-lite"/>
    </source>
</evidence>
<evidence type="ECO:0000313" key="2">
    <source>
        <dbReference type="EMBL" id="KAH0560928.1"/>
    </source>
</evidence>
<protein>
    <submittedName>
        <fullName evidence="2">Uncharacterized protein</fullName>
    </submittedName>
</protein>
<dbReference type="EMBL" id="JAHXZJ010000374">
    <property type="protein sequence ID" value="KAH0560928.1"/>
    <property type="molecule type" value="Genomic_DNA"/>
</dbReference>
<evidence type="ECO:0000313" key="3">
    <source>
        <dbReference type="Proteomes" id="UP000826195"/>
    </source>
</evidence>
<accession>A0AAV7IW29</accession>
<dbReference type="AlphaFoldDB" id="A0AAV7IW29"/>
<feature type="region of interest" description="Disordered" evidence="1">
    <location>
        <begin position="31"/>
        <end position="51"/>
    </location>
</feature>
<comment type="caution">
    <text evidence="2">The sequence shown here is derived from an EMBL/GenBank/DDBJ whole genome shotgun (WGS) entry which is preliminary data.</text>
</comment>
<organism evidence="2 3">
    <name type="scientific">Cotesia glomerata</name>
    <name type="common">Lepidopteran parasitic wasp</name>
    <name type="synonym">Apanteles glomeratus</name>
    <dbReference type="NCBI Taxonomy" id="32391"/>
    <lineage>
        <taxon>Eukaryota</taxon>
        <taxon>Metazoa</taxon>
        <taxon>Ecdysozoa</taxon>
        <taxon>Arthropoda</taxon>
        <taxon>Hexapoda</taxon>
        <taxon>Insecta</taxon>
        <taxon>Pterygota</taxon>
        <taxon>Neoptera</taxon>
        <taxon>Endopterygota</taxon>
        <taxon>Hymenoptera</taxon>
        <taxon>Apocrita</taxon>
        <taxon>Ichneumonoidea</taxon>
        <taxon>Braconidae</taxon>
        <taxon>Microgastrinae</taxon>
        <taxon>Cotesia</taxon>
    </lineage>
</organism>
<name>A0AAV7IW29_COTGL</name>
<sequence>MSIGDREYVRRELGRLRVKRHRGTFQLQDDEQMVDGDHNLSSSSSDIEDAPEAIDDNRNFFLNNDLDSYVLSDNDEQVDDVNNHEEIDVADQEELNDLRELLEDSDDDMIGVDEENDLDEIEELAKNHKYQLILFLDDSLKKSIDIVPSSWLSYDKITDSTYCKFMPAPYDLQKFKILQNMVMKCAGPLSSWPEYLVDIRGRANILIKKLSSNAAYAVDKPAIFNALKSVLRGARDWDSHGLL</sequence>
<dbReference type="Proteomes" id="UP000826195">
    <property type="component" value="Unassembled WGS sequence"/>
</dbReference>